<feature type="domain" description="UspA" evidence="2">
    <location>
        <begin position="148"/>
        <end position="277"/>
    </location>
</feature>
<feature type="domain" description="UspA" evidence="2">
    <location>
        <begin position="5"/>
        <end position="138"/>
    </location>
</feature>
<dbReference type="InterPro" id="IPR014729">
    <property type="entry name" value="Rossmann-like_a/b/a_fold"/>
</dbReference>
<evidence type="ECO:0000256" key="1">
    <source>
        <dbReference type="ARBA" id="ARBA00008791"/>
    </source>
</evidence>
<dbReference type="PANTHER" id="PTHR46268">
    <property type="entry name" value="STRESS RESPONSE PROTEIN NHAX"/>
    <property type="match status" value="1"/>
</dbReference>
<dbReference type="RefSeq" id="WP_311597455.1">
    <property type="nucleotide sequence ID" value="NZ_JAVREM010000007.1"/>
</dbReference>
<evidence type="ECO:0000259" key="2">
    <source>
        <dbReference type="Pfam" id="PF00582"/>
    </source>
</evidence>
<organism evidence="3 4">
    <name type="scientific">Streptomyces millisiae</name>
    <dbReference type="NCBI Taxonomy" id="3075542"/>
    <lineage>
        <taxon>Bacteria</taxon>
        <taxon>Bacillati</taxon>
        <taxon>Actinomycetota</taxon>
        <taxon>Actinomycetes</taxon>
        <taxon>Kitasatosporales</taxon>
        <taxon>Streptomycetaceae</taxon>
        <taxon>Streptomyces</taxon>
    </lineage>
</organism>
<name>A0ABU2LM46_9ACTN</name>
<dbReference type="InterPro" id="IPR006015">
    <property type="entry name" value="Universal_stress_UspA"/>
</dbReference>
<dbReference type="SUPFAM" id="SSF52402">
    <property type="entry name" value="Adenine nucleotide alpha hydrolases-like"/>
    <property type="match status" value="2"/>
</dbReference>
<comment type="similarity">
    <text evidence="1">Belongs to the universal stress protein A family.</text>
</comment>
<dbReference type="InterPro" id="IPR006016">
    <property type="entry name" value="UspA"/>
</dbReference>
<keyword evidence="4" id="KW-1185">Reference proteome</keyword>
<dbReference type="PANTHER" id="PTHR46268:SF6">
    <property type="entry name" value="UNIVERSAL STRESS PROTEIN UP12"/>
    <property type="match status" value="1"/>
</dbReference>
<dbReference type="Gene3D" id="3.40.50.620">
    <property type="entry name" value="HUPs"/>
    <property type="match status" value="2"/>
</dbReference>
<protein>
    <submittedName>
        <fullName evidence="3">Universal stress protein</fullName>
    </submittedName>
</protein>
<sequence>MEQPTVVGVDGSEHSLTAVDWAVDAAARHGGPLRLVYASFWERYEVAPSAGLDRPESATPARDVLAAAERRAADRQPDVKVSVDIVPEPPARALIEEGRHARAVVLGSRGRGPLTSMLLGSVSLGVAGRADCPVVVVRGTPPAVTGGFGRVVLGVKEPTRDAEALEFAFREAAARSCELFALHAWRPATDEARVADEAAARDLLNDALARGAERHPGVRVSRDIAEGPARPALLNAAEAADLLVIGAHRRRGEDGLRLGLTGHALLHFAACPVAVIPRP</sequence>
<dbReference type="Proteomes" id="UP001183420">
    <property type="component" value="Unassembled WGS sequence"/>
</dbReference>
<dbReference type="PRINTS" id="PR01438">
    <property type="entry name" value="UNVRSLSTRESS"/>
</dbReference>
<evidence type="ECO:0000313" key="3">
    <source>
        <dbReference type="EMBL" id="MDT0318653.1"/>
    </source>
</evidence>
<dbReference type="Pfam" id="PF00582">
    <property type="entry name" value="Usp"/>
    <property type="match status" value="2"/>
</dbReference>
<gene>
    <name evidence="3" type="ORF">RNC47_09925</name>
</gene>
<comment type="caution">
    <text evidence="3">The sequence shown here is derived from an EMBL/GenBank/DDBJ whole genome shotgun (WGS) entry which is preliminary data.</text>
</comment>
<reference evidence="4" key="1">
    <citation type="submission" date="2023-07" db="EMBL/GenBank/DDBJ databases">
        <title>30 novel species of actinomycetes from the DSMZ collection.</title>
        <authorList>
            <person name="Nouioui I."/>
        </authorList>
    </citation>
    <scope>NUCLEOTIDE SEQUENCE [LARGE SCALE GENOMIC DNA]</scope>
    <source>
        <strain evidence="4">DSM 44918</strain>
    </source>
</reference>
<proteinExistence type="inferred from homology"/>
<dbReference type="EMBL" id="JAVREM010000007">
    <property type="protein sequence ID" value="MDT0318653.1"/>
    <property type="molecule type" value="Genomic_DNA"/>
</dbReference>
<accession>A0ABU2LM46</accession>
<evidence type="ECO:0000313" key="4">
    <source>
        <dbReference type="Proteomes" id="UP001183420"/>
    </source>
</evidence>